<dbReference type="NCBIfam" id="NF006765">
    <property type="entry name" value="PRK09287.1"/>
    <property type="match status" value="1"/>
</dbReference>
<evidence type="ECO:0000256" key="2">
    <source>
        <dbReference type="ARBA" id="ARBA00004761"/>
    </source>
</evidence>
<evidence type="ECO:0000256" key="9">
    <source>
        <dbReference type="ARBA" id="ARBA00022741"/>
    </source>
</evidence>
<dbReference type="InterPro" id="IPR036291">
    <property type="entry name" value="NAD(P)-bd_dom_sf"/>
</dbReference>
<dbReference type="SUPFAM" id="SSF48179">
    <property type="entry name" value="6-phosphogluconate dehydrogenase C-terminal domain-like"/>
    <property type="match status" value="1"/>
</dbReference>
<dbReference type="PROSITE" id="PS00461">
    <property type="entry name" value="6PGD"/>
    <property type="match status" value="1"/>
</dbReference>
<dbReference type="InterPro" id="IPR027417">
    <property type="entry name" value="P-loop_NTPase"/>
</dbReference>
<evidence type="ECO:0000256" key="3">
    <source>
        <dbReference type="ARBA" id="ARBA00004874"/>
    </source>
</evidence>
<dbReference type="InterPro" id="IPR006113">
    <property type="entry name" value="6PGDH_Gnd/GntZ"/>
</dbReference>
<evidence type="ECO:0000313" key="20">
    <source>
        <dbReference type="Proteomes" id="UP001597201"/>
    </source>
</evidence>
<protein>
    <recommendedName>
        <fullName evidence="7 17">6-phosphogluconate dehydrogenase, decarboxylating</fullName>
        <ecNumber evidence="17">1.1.1.44</ecNumber>
    </recommendedName>
</protein>
<keyword evidence="14 17" id="KW-0570">Pentose shunt</keyword>
<dbReference type="InterPro" id="IPR006115">
    <property type="entry name" value="6PGDH_NADP-bd"/>
</dbReference>
<evidence type="ECO:0000256" key="13">
    <source>
        <dbReference type="ARBA" id="ARBA00023064"/>
    </source>
</evidence>
<evidence type="ECO:0000256" key="11">
    <source>
        <dbReference type="ARBA" id="ARBA00022840"/>
    </source>
</evidence>
<dbReference type="SUPFAM" id="SSF52540">
    <property type="entry name" value="P-loop containing nucleoside triphosphate hydrolases"/>
    <property type="match status" value="1"/>
</dbReference>
<proteinExistence type="inferred from homology"/>
<dbReference type="InterPro" id="IPR006114">
    <property type="entry name" value="6PGDH_C"/>
</dbReference>
<dbReference type="InterPro" id="IPR013328">
    <property type="entry name" value="6PGD_dom2"/>
</dbReference>
<dbReference type="Pfam" id="PF03446">
    <property type="entry name" value="NAD_binding_2"/>
    <property type="match status" value="1"/>
</dbReference>
<keyword evidence="13 17" id="KW-0311">Gluconate utilization</keyword>
<comment type="similarity">
    <text evidence="4 17">Belongs to the 6-phosphogluconate dehydrogenase family.</text>
</comment>
<comment type="pathway">
    <text evidence="2">Carbohydrate acid metabolism.</text>
</comment>
<feature type="domain" description="6-phosphogluconate dehydrogenase C-terminal" evidence="18">
    <location>
        <begin position="343"/>
        <end position="623"/>
    </location>
</feature>
<dbReference type="NCBIfam" id="TIGR01313">
    <property type="entry name" value="therm_gnt_kin"/>
    <property type="match status" value="1"/>
</dbReference>
<evidence type="ECO:0000256" key="4">
    <source>
        <dbReference type="ARBA" id="ARBA00008419"/>
    </source>
</evidence>
<organism evidence="19 20">
    <name type="scientific">Namhaeicola litoreus</name>
    <dbReference type="NCBI Taxonomy" id="1052145"/>
    <lineage>
        <taxon>Bacteria</taxon>
        <taxon>Pseudomonadati</taxon>
        <taxon>Bacteroidota</taxon>
        <taxon>Flavobacteriia</taxon>
        <taxon>Flavobacteriales</taxon>
        <taxon>Flavobacteriaceae</taxon>
        <taxon>Namhaeicola</taxon>
    </lineage>
</organism>
<accession>A0ABW3Y2S1</accession>
<sequence length="626" mass="70522">MIVVVMGVSGCGKTTVGKNLATKLGLPYFDADDFHSELNIKKMQSAIPLTDEDRRPWLESIAEEMRSWDKEKGAVLACSALKEMYRKVFNQTIKNIHWVYLNGDFDLIKSRLENRAGHYMKSDLLKSQFDTLEIPDYGIHIDIKEEPASIVKKIMNKLNLSEKSFFGIIGLGVMGQSLALNIADNNFSLSVYNRAVEGEEKIVEEFLVKNKNKRISGFTKINGFVDSLETPRKILIMIKAGKALDDVIEQLLPHLNEGDVLIDGGNSHFSDTLKRYQFLSSKGIHFVGSGISGGEEGARKGPSIMPGGSKEGYAKIAEVLEAISAKDKSNNPCCTYMGPDGSGHFVKMIHNGMEYAEMQFLSEIYGLLRTTMTNDEISEVFEDWQKGELSSYLLDISAKILKKKEGKDYLLDLVLDQAGNKGTGCWSSIAALELGQPTTVMTSALFARYISSFKSERSNLSQKIAVSITTELPNIDKLKNAYLFVKWINHQQGFALIKAYSEDKKWQLNLSEISRIWTNGCIIKSALMEECVDYFKREKNLFDLEEIIDLLSSLESSTKEVLHFALEKRISLNSFSTAFDYWISMTTQQSTANMIQAQRDYFGAHTFQRIDQPENQYFHSNWGVDD</sequence>
<gene>
    <name evidence="19" type="primary">gndA</name>
    <name evidence="19" type="ORF">ACFQ39_08695</name>
</gene>
<comment type="subunit">
    <text evidence="6">Homodimer.</text>
</comment>
<evidence type="ECO:0000256" key="14">
    <source>
        <dbReference type="ARBA" id="ARBA00023126"/>
    </source>
</evidence>
<dbReference type="InterPro" id="IPR006001">
    <property type="entry name" value="Therm_gnt_kin"/>
</dbReference>
<dbReference type="EC" id="1.1.1.44" evidence="17"/>
<dbReference type="SMART" id="SM01350">
    <property type="entry name" value="6PGD"/>
    <property type="match status" value="1"/>
</dbReference>
<dbReference type="RefSeq" id="WP_377178102.1">
    <property type="nucleotide sequence ID" value="NZ_JBHTMY010000003.1"/>
</dbReference>
<dbReference type="PRINTS" id="PR00076">
    <property type="entry name" value="6PGDHDRGNASE"/>
</dbReference>
<evidence type="ECO:0000259" key="18">
    <source>
        <dbReference type="SMART" id="SM01350"/>
    </source>
</evidence>
<dbReference type="Pfam" id="PF01202">
    <property type="entry name" value="SKI"/>
    <property type="match status" value="1"/>
</dbReference>
<evidence type="ECO:0000256" key="6">
    <source>
        <dbReference type="ARBA" id="ARBA00011738"/>
    </source>
</evidence>
<keyword evidence="12 17" id="KW-0560">Oxidoreductase</keyword>
<evidence type="ECO:0000256" key="10">
    <source>
        <dbReference type="ARBA" id="ARBA00022777"/>
    </source>
</evidence>
<name>A0ABW3Y2S1_9FLAO</name>
<evidence type="ECO:0000256" key="7">
    <source>
        <dbReference type="ARBA" id="ARBA00018193"/>
    </source>
</evidence>
<comment type="function">
    <text evidence="1">Catalyzes the oxidative decarboxylation of 6-phosphogluconate to ribulose 5-phosphate and CO(2), with concomitant reduction of NADP to NADPH.</text>
</comment>
<keyword evidence="9" id="KW-0547">Nucleotide-binding</keyword>
<evidence type="ECO:0000256" key="15">
    <source>
        <dbReference type="ARBA" id="ARBA00048090"/>
    </source>
</evidence>
<evidence type="ECO:0000256" key="16">
    <source>
        <dbReference type="ARBA" id="ARBA00048640"/>
    </source>
</evidence>
<comment type="similarity">
    <text evidence="5">Belongs to the gluconokinase GntK/GntV family.</text>
</comment>
<dbReference type="Gene3D" id="3.40.50.300">
    <property type="entry name" value="P-loop containing nucleotide triphosphate hydrolases"/>
    <property type="match status" value="1"/>
</dbReference>
<evidence type="ECO:0000256" key="17">
    <source>
        <dbReference type="RuleBase" id="RU000485"/>
    </source>
</evidence>
<keyword evidence="10" id="KW-0418">Kinase</keyword>
<dbReference type="Gene3D" id="1.20.5.320">
    <property type="entry name" value="6-Phosphogluconate Dehydrogenase, domain 3"/>
    <property type="match status" value="1"/>
</dbReference>
<dbReference type="InterPro" id="IPR031322">
    <property type="entry name" value="Shikimate/glucono_kinase"/>
</dbReference>
<comment type="pathway">
    <text evidence="3 17">Carbohydrate degradation; pentose phosphate pathway; D-ribulose 5-phosphate from D-glucose 6-phosphate (oxidative stage): step 3/3.</text>
</comment>
<evidence type="ECO:0000256" key="1">
    <source>
        <dbReference type="ARBA" id="ARBA00002526"/>
    </source>
</evidence>
<dbReference type="SUPFAM" id="SSF51735">
    <property type="entry name" value="NAD(P)-binding Rossmann-fold domains"/>
    <property type="match status" value="1"/>
</dbReference>
<keyword evidence="8" id="KW-0808">Transferase</keyword>
<dbReference type="InterPro" id="IPR006183">
    <property type="entry name" value="Pgluconate_DH"/>
</dbReference>
<dbReference type="InterPro" id="IPR006184">
    <property type="entry name" value="6PGdom_BS"/>
</dbReference>
<evidence type="ECO:0000256" key="8">
    <source>
        <dbReference type="ARBA" id="ARBA00022679"/>
    </source>
</evidence>
<dbReference type="NCBIfam" id="TIGR00873">
    <property type="entry name" value="gnd"/>
    <property type="match status" value="1"/>
</dbReference>
<comment type="catalytic activity">
    <reaction evidence="16 17">
        <text>6-phospho-D-gluconate + NADP(+) = D-ribulose 5-phosphate + CO2 + NADPH</text>
        <dbReference type="Rhea" id="RHEA:10116"/>
        <dbReference type="ChEBI" id="CHEBI:16526"/>
        <dbReference type="ChEBI" id="CHEBI:57783"/>
        <dbReference type="ChEBI" id="CHEBI:58121"/>
        <dbReference type="ChEBI" id="CHEBI:58349"/>
        <dbReference type="ChEBI" id="CHEBI:58759"/>
        <dbReference type="EC" id="1.1.1.44"/>
    </reaction>
</comment>
<dbReference type="GO" id="GO:0004616">
    <property type="term" value="F:phosphogluconate dehydrogenase (decarboxylating) activity"/>
    <property type="evidence" value="ECO:0007669"/>
    <property type="project" value="UniProtKB-EC"/>
</dbReference>
<keyword evidence="20" id="KW-1185">Reference proteome</keyword>
<dbReference type="CDD" id="cd02021">
    <property type="entry name" value="GntK"/>
    <property type="match status" value="1"/>
</dbReference>
<reference evidence="20" key="1">
    <citation type="journal article" date="2019" name="Int. J. Syst. Evol. Microbiol.">
        <title>The Global Catalogue of Microorganisms (GCM) 10K type strain sequencing project: providing services to taxonomists for standard genome sequencing and annotation.</title>
        <authorList>
            <consortium name="The Broad Institute Genomics Platform"/>
            <consortium name="The Broad Institute Genome Sequencing Center for Infectious Disease"/>
            <person name="Wu L."/>
            <person name="Ma J."/>
        </authorList>
    </citation>
    <scope>NUCLEOTIDE SEQUENCE [LARGE SCALE GENOMIC DNA]</scope>
    <source>
        <strain evidence="20">CCUG 61485</strain>
    </source>
</reference>
<evidence type="ECO:0000256" key="5">
    <source>
        <dbReference type="ARBA" id="ARBA00008420"/>
    </source>
</evidence>
<dbReference type="Gene3D" id="1.10.1040.10">
    <property type="entry name" value="N-(1-d-carboxylethyl)-l-norvaline Dehydrogenase, domain 2"/>
    <property type="match status" value="1"/>
</dbReference>
<dbReference type="InterPro" id="IPR008927">
    <property type="entry name" value="6-PGluconate_DH-like_C_sf"/>
</dbReference>
<dbReference type="Pfam" id="PF00393">
    <property type="entry name" value="6PGD"/>
    <property type="match status" value="1"/>
</dbReference>
<dbReference type="Gene3D" id="3.40.50.720">
    <property type="entry name" value="NAD(P)-binding Rossmann-like Domain"/>
    <property type="match status" value="1"/>
</dbReference>
<keyword evidence="17" id="KW-0521">NADP</keyword>
<evidence type="ECO:0000313" key="19">
    <source>
        <dbReference type="EMBL" id="MFD1315690.1"/>
    </source>
</evidence>
<evidence type="ECO:0000256" key="12">
    <source>
        <dbReference type="ARBA" id="ARBA00023002"/>
    </source>
</evidence>
<dbReference type="PANTHER" id="PTHR11811">
    <property type="entry name" value="6-PHOSPHOGLUCONATE DEHYDROGENASE"/>
    <property type="match status" value="1"/>
</dbReference>
<dbReference type="Proteomes" id="UP001597201">
    <property type="component" value="Unassembled WGS sequence"/>
</dbReference>
<dbReference type="EMBL" id="JBHTMY010000003">
    <property type="protein sequence ID" value="MFD1315690.1"/>
    <property type="molecule type" value="Genomic_DNA"/>
</dbReference>
<comment type="catalytic activity">
    <reaction evidence="15">
        <text>D-gluconate + ATP = 6-phospho-D-gluconate + ADP + H(+)</text>
        <dbReference type="Rhea" id="RHEA:19433"/>
        <dbReference type="ChEBI" id="CHEBI:15378"/>
        <dbReference type="ChEBI" id="CHEBI:18391"/>
        <dbReference type="ChEBI" id="CHEBI:30616"/>
        <dbReference type="ChEBI" id="CHEBI:58759"/>
        <dbReference type="ChEBI" id="CHEBI:456216"/>
        <dbReference type="EC" id="2.7.1.12"/>
    </reaction>
</comment>
<comment type="caution">
    <text evidence="19">The sequence shown here is derived from an EMBL/GenBank/DDBJ whole genome shotgun (WGS) entry which is preliminary data.</text>
</comment>
<keyword evidence="11" id="KW-0067">ATP-binding</keyword>